<dbReference type="AlphaFoldDB" id="A0ABC8KW42"/>
<comment type="caution">
    <text evidence="1">The sequence shown here is derived from an EMBL/GenBank/DDBJ whole genome shotgun (WGS) entry which is preliminary data.</text>
</comment>
<name>A0ABC8KW42_ERUVS</name>
<dbReference type="InterPro" id="IPR032675">
    <property type="entry name" value="LRR_dom_sf"/>
</dbReference>
<dbReference type="Proteomes" id="UP001642260">
    <property type="component" value="Unassembled WGS sequence"/>
</dbReference>
<sequence length="351" mass="39526">MKNCRNLETIPIGISLTSLEVLNLYGCSLLRTIPLFSTNISHLSIDETSIEEIPSVLHLENFCLENLSYLSMKNIKSEKLWERVQPQDFRADTKYYSIKPFVKGSYLLILDCDIPLSIDSDTLAEMNYTHVDLEINFPSEYELKEWGIRLCSLAENRLGNPNTLPHVFKTEEGEEYGGNDVVTERSSKRMRVNNDACTLKIATSTKTDGTNSISITDTVHIAPKSTASFEIVLASESYEYPLEETTPNIQFFAATTRPDTIPLGDYLLISAIEETSENVNALLLLATISALENMVVSHAFICINETNEPTISESTQTLPVTDTSIGHELLRSKRNISFEQDRLKHQQKFGR</sequence>
<keyword evidence="2" id="KW-1185">Reference proteome</keyword>
<organism evidence="1 2">
    <name type="scientific">Eruca vesicaria subsp. sativa</name>
    <name type="common">Garden rocket</name>
    <name type="synonym">Eruca sativa</name>
    <dbReference type="NCBI Taxonomy" id="29727"/>
    <lineage>
        <taxon>Eukaryota</taxon>
        <taxon>Viridiplantae</taxon>
        <taxon>Streptophyta</taxon>
        <taxon>Embryophyta</taxon>
        <taxon>Tracheophyta</taxon>
        <taxon>Spermatophyta</taxon>
        <taxon>Magnoliopsida</taxon>
        <taxon>eudicotyledons</taxon>
        <taxon>Gunneridae</taxon>
        <taxon>Pentapetalae</taxon>
        <taxon>rosids</taxon>
        <taxon>malvids</taxon>
        <taxon>Brassicales</taxon>
        <taxon>Brassicaceae</taxon>
        <taxon>Brassiceae</taxon>
        <taxon>Eruca</taxon>
    </lineage>
</organism>
<evidence type="ECO:0000313" key="2">
    <source>
        <dbReference type="Proteomes" id="UP001642260"/>
    </source>
</evidence>
<accession>A0ABC8KW42</accession>
<dbReference type="SUPFAM" id="SSF52058">
    <property type="entry name" value="L domain-like"/>
    <property type="match status" value="1"/>
</dbReference>
<evidence type="ECO:0000313" key="1">
    <source>
        <dbReference type="EMBL" id="CAH8361415.1"/>
    </source>
</evidence>
<proteinExistence type="predicted"/>
<dbReference type="EMBL" id="CAKOAT010306265">
    <property type="protein sequence ID" value="CAH8361415.1"/>
    <property type="molecule type" value="Genomic_DNA"/>
</dbReference>
<reference evidence="1 2" key="1">
    <citation type="submission" date="2022-03" db="EMBL/GenBank/DDBJ databases">
        <authorList>
            <person name="Macdonald S."/>
            <person name="Ahmed S."/>
            <person name="Newling K."/>
        </authorList>
    </citation>
    <scope>NUCLEOTIDE SEQUENCE [LARGE SCALE GENOMIC DNA]</scope>
</reference>
<dbReference type="Gene3D" id="3.80.10.10">
    <property type="entry name" value="Ribonuclease Inhibitor"/>
    <property type="match status" value="1"/>
</dbReference>
<protein>
    <submittedName>
        <fullName evidence="1">Uncharacterized protein</fullName>
    </submittedName>
</protein>
<gene>
    <name evidence="1" type="ORF">ERUC_LOCUS27171</name>
</gene>